<dbReference type="EMBL" id="CH927682">
    <property type="protein sequence ID" value="EDW04647.1"/>
    <property type="molecule type" value="Genomic_DNA"/>
</dbReference>
<evidence type="ECO:0000313" key="1">
    <source>
        <dbReference type="EMBL" id="EDW04647.1"/>
    </source>
</evidence>
<accession>B4K421</accession>
<dbReference type="PANTHER" id="PTHR36696:SF1">
    <property type="entry name" value="EF-HAND DOMAIN-CONTAINING PROTEIN"/>
    <property type="match status" value="1"/>
</dbReference>
<dbReference type="Proteomes" id="UP000001070">
    <property type="component" value="Unassembled WGS sequence"/>
</dbReference>
<reference evidence="1 2" key="1">
    <citation type="journal article" date="2007" name="Nature">
        <title>Evolution of genes and genomes on the Drosophila phylogeny.</title>
        <authorList>
            <consortium name="Drosophila 12 Genomes Consortium"/>
            <person name="Clark A.G."/>
            <person name="Eisen M.B."/>
            <person name="Smith D.R."/>
            <person name="Bergman C.M."/>
            <person name="Oliver B."/>
            <person name="Markow T.A."/>
            <person name="Kaufman T.C."/>
            <person name="Kellis M."/>
            <person name="Gelbart W."/>
            <person name="Iyer V.N."/>
            <person name="Pollard D.A."/>
            <person name="Sackton T.B."/>
            <person name="Larracuente A.M."/>
            <person name="Singh N.D."/>
            <person name="Abad J.P."/>
            <person name="Abt D.N."/>
            <person name="Adryan B."/>
            <person name="Aguade M."/>
            <person name="Akashi H."/>
            <person name="Anderson W.W."/>
            <person name="Aquadro C.F."/>
            <person name="Ardell D.H."/>
            <person name="Arguello R."/>
            <person name="Artieri C.G."/>
            <person name="Barbash D.A."/>
            <person name="Barker D."/>
            <person name="Barsanti P."/>
            <person name="Batterham P."/>
            <person name="Batzoglou S."/>
            <person name="Begun D."/>
            <person name="Bhutkar A."/>
            <person name="Blanco E."/>
            <person name="Bosak S.A."/>
            <person name="Bradley R.K."/>
            <person name="Brand A.D."/>
            <person name="Brent M.R."/>
            <person name="Brooks A.N."/>
            <person name="Brown R.H."/>
            <person name="Butlin R.K."/>
            <person name="Caggese C."/>
            <person name="Calvi B.R."/>
            <person name="Bernardo de Carvalho A."/>
            <person name="Caspi A."/>
            <person name="Castrezana S."/>
            <person name="Celniker S.E."/>
            <person name="Chang J.L."/>
            <person name="Chapple C."/>
            <person name="Chatterji S."/>
            <person name="Chinwalla A."/>
            <person name="Civetta A."/>
            <person name="Clifton S.W."/>
            <person name="Comeron J.M."/>
            <person name="Costello J.C."/>
            <person name="Coyne J.A."/>
            <person name="Daub J."/>
            <person name="David R.G."/>
            <person name="Delcher A.L."/>
            <person name="Delehaunty K."/>
            <person name="Do C.B."/>
            <person name="Ebling H."/>
            <person name="Edwards K."/>
            <person name="Eickbush T."/>
            <person name="Evans J.D."/>
            <person name="Filipski A."/>
            <person name="Findeiss S."/>
            <person name="Freyhult E."/>
            <person name="Fulton L."/>
            <person name="Fulton R."/>
            <person name="Garcia A.C."/>
            <person name="Gardiner A."/>
            <person name="Garfield D.A."/>
            <person name="Garvin B.E."/>
            <person name="Gibson G."/>
            <person name="Gilbert D."/>
            <person name="Gnerre S."/>
            <person name="Godfrey J."/>
            <person name="Good R."/>
            <person name="Gotea V."/>
            <person name="Gravely B."/>
            <person name="Greenberg A.J."/>
            <person name="Griffiths-Jones S."/>
            <person name="Gross S."/>
            <person name="Guigo R."/>
            <person name="Gustafson E.A."/>
            <person name="Haerty W."/>
            <person name="Hahn M.W."/>
            <person name="Halligan D.L."/>
            <person name="Halpern A.L."/>
            <person name="Halter G.M."/>
            <person name="Han M.V."/>
            <person name="Heger A."/>
            <person name="Hillier L."/>
            <person name="Hinrichs A.S."/>
            <person name="Holmes I."/>
            <person name="Hoskins R.A."/>
            <person name="Hubisz M.J."/>
            <person name="Hultmark D."/>
            <person name="Huntley M.A."/>
            <person name="Jaffe D.B."/>
            <person name="Jagadeeshan S."/>
            <person name="Jeck W.R."/>
            <person name="Johnson J."/>
            <person name="Jones C.D."/>
            <person name="Jordan W.C."/>
            <person name="Karpen G.H."/>
            <person name="Kataoka E."/>
            <person name="Keightley P.D."/>
            <person name="Kheradpour P."/>
            <person name="Kirkness E.F."/>
            <person name="Koerich L.B."/>
            <person name="Kristiansen K."/>
            <person name="Kudrna D."/>
            <person name="Kulathinal R.J."/>
            <person name="Kumar S."/>
            <person name="Kwok R."/>
            <person name="Lander E."/>
            <person name="Langley C.H."/>
            <person name="Lapoint R."/>
            <person name="Lazzaro B.P."/>
            <person name="Lee S.J."/>
            <person name="Levesque L."/>
            <person name="Li R."/>
            <person name="Lin C.F."/>
            <person name="Lin M.F."/>
            <person name="Lindblad-Toh K."/>
            <person name="Llopart A."/>
            <person name="Long M."/>
            <person name="Low L."/>
            <person name="Lozovsky E."/>
            <person name="Lu J."/>
            <person name="Luo M."/>
            <person name="Machado C.A."/>
            <person name="Makalowski W."/>
            <person name="Marzo M."/>
            <person name="Matsuda M."/>
            <person name="Matzkin L."/>
            <person name="McAllister B."/>
            <person name="McBride C.S."/>
            <person name="McKernan B."/>
            <person name="McKernan K."/>
            <person name="Mendez-Lago M."/>
            <person name="Minx P."/>
            <person name="Mollenhauer M.U."/>
            <person name="Montooth K."/>
            <person name="Mount S.M."/>
            <person name="Mu X."/>
            <person name="Myers E."/>
            <person name="Negre B."/>
            <person name="Newfeld S."/>
            <person name="Nielsen R."/>
            <person name="Noor M.A."/>
            <person name="O'Grady P."/>
            <person name="Pachter L."/>
            <person name="Papaceit M."/>
            <person name="Parisi M.J."/>
            <person name="Parisi M."/>
            <person name="Parts L."/>
            <person name="Pedersen J.S."/>
            <person name="Pesole G."/>
            <person name="Phillippy A.M."/>
            <person name="Ponting C.P."/>
            <person name="Pop M."/>
            <person name="Porcelli D."/>
            <person name="Powell J.R."/>
            <person name="Prohaska S."/>
            <person name="Pruitt K."/>
            <person name="Puig M."/>
            <person name="Quesneville H."/>
            <person name="Ram K.R."/>
            <person name="Rand D."/>
            <person name="Rasmussen M.D."/>
            <person name="Reed L.K."/>
            <person name="Reenan R."/>
            <person name="Reily A."/>
            <person name="Remington K.A."/>
            <person name="Rieger T.T."/>
            <person name="Ritchie M.G."/>
            <person name="Robin C."/>
            <person name="Rogers Y.H."/>
            <person name="Rohde C."/>
            <person name="Rozas J."/>
            <person name="Rubenfield M.J."/>
            <person name="Ruiz A."/>
            <person name="Russo S."/>
            <person name="Salzberg S.L."/>
            <person name="Sanchez-Gracia A."/>
            <person name="Saranga D.J."/>
            <person name="Sato H."/>
            <person name="Schaeffer S.W."/>
            <person name="Schatz M.C."/>
            <person name="Schlenke T."/>
            <person name="Schwartz R."/>
            <person name="Segarra C."/>
            <person name="Singh R.S."/>
            <person name="Sirot L."/>
            <person name="Sirota M."/>
            <person name="Sisneros N.B."/>
            <person name="Smith C.D."/>
            <person name="Smith T.F."/>
            <person name="Spieth J."/>
            <person name="Stage D.E."/>
            <person name="Stark A."/>
            <person name="Stephan W."/>
            <person name="Strausberg R.L."/>
            <person name="Strempel S."/>
            <person name="Sturgill D."/>
            <person name="Sutton G."/>
            <person name="Sutton G.G."/>
            <person name="Tao W."/>
            <person name="Teichmann S."/>
            <person name="Tobari Y.N."/>
            <person name="Tomimura Y."/>
            <person name="Tsolas J.M."/>
            <person name="Valente V.L."/>
            <person name="Venter E."/>
            <person name="Venter J.C."/>
            <person name="Vicario S."/>
            <person name="Vieira F.G."/>
            <person name="Vilella A.J."/>
            <person name="Villasante A."/>
            <person name="Walenz B."/>
            <person name="Wang J."/>
            <person name="Wasserman M."/>
            <person name="Watts T."/>
            <person name="Wilson D."/>
            <person name="Wilson R.K."/>
            <person name="Wing R.A."/>
            <person name="Wolfner M.F."/>
            <person name="Wong A."/>
            <person name="Wong G.K."/>
            <person name="Wu C.I."/>
            <person name="Wu G."/>
            <person name="Yamamoto D."/>
            <person name="Yang H.P."/>
            <person name="Yang S.P."/>
            <person name="Yorke J.A."/>
            <person name="Yoshida K."/>
            <person name="Zdobnov E."/>
            <person name="Zhang P."/>
            <person name="Zhang Y."/>
            <person name="Zimin A.V."/>
            <person name="Baldwin J."/>
            <person name="Abdouelleil A."/>
            <person name="Abdulkadir J."/>
            <person name="Abebe A."/>
            <person name="Abera B."/>
            <person name="Abreu J."/>
            <person name="Acer S.C."/>
            <person name="Aftuck L."/>
            <person name="Alexander A."/>
            <person name="An P."/>
            <person name="Anderson E."/>
            <person name="Anderson S."/>
            <person name="Arachi H."/>
            <person name="Azer M."/>
            <person name="Bachantsang P."/>
            <person name="Barry A."/>
            <person name="Bayul T."/>
            <person name="Berlin A."/>
            <person name="Bessette D."/>
            <person name="Bloom T."/>
            <person name="Blye J."/>
            <person name="Boguslavskiy L."/>
            <person name="Bonnet C."/>
            <person name="Boukhgalter B."/>
            <person name="Bourzgui I."/>
            <person name="Brown A."/>
            <person name="Cahill P."/>
            <person name="Channer S."/>
            <person name="Cheshatsang Y."/>
            <person name="Chuda L."/>
            <person name="Citroen M."/>
            <person name="Collymore A."/>
            <person name="Cooke P."/>
            <person name="Costello M."/>
            <person name="D'Aco K."/>
            <person name="Daza R."/>
            <person name="De Haan G."/>
            <person name="DeGray S."/>
            <person name="DeMaso C."/>
            <person name="Dhargay N."/>
            <person name="Dooley K."/>
            <person name="Dooley E."/>
            <person name="Doricent M."/>
            <person name="Dorje P."/>
            <person name="Dorjee K."/>
            <person name="Dupes A."/>
            <person name="Elong R."/>
            <person name="Falk J."/>
            <person name="Farina A."/>
            <person name="Faro S."/>
            <person name="Ferguson D."/>
            <person name="Fisher S."/>
            <person name="Foley C.D."/>
            <person name="Franke A."/>
            <person name="Friedrich D."/>
            <person name="Gadbois L."/>
            <person name="Gearin G."/>
            <person name="Gearin C.R."/>
            <person name="Giannoukos G."/>
            <person name="Goode T."/>
            <person name="Graham J."/>
            <person name="Grandbois E."/>
            <person name="Grewal S."/>
            <person name="Gyaltsen K."/>
            <person name="Hafez N."/>
            <person name="Hagos B."/>
            <person name="Hall J."/>
            <person name="Henson C."/>
            <person name="Hollinger A."/>
            <person name="Honan T."/>
            <person name="Huard M.D."/>
            <person name="Hughes L."/>
            <person name="Hurhula B."/>
            <person name="Husby M.E."/>
            <person name="Kamat A."/>
            <person name="Kanga B."/>
            <person name="Kashin S."/>
            <person name="Khazanovich D."/>
            <person name="Kisner P."/>
            <person name="Lance K."/>
            <person name="Lara M."/>
            <person name="Lee W."/>
            <person name="Lennon N."/>
            <person name="Letendre F."/>
            <person name="LeVine R."/>
            <person name="Lipovsky A."/>
            <person name="Liu X."/>
            <person name="Liu J."/>
            <person name="Liu S."/>
            <person name="Lokyitsang T."/>
            <person name="Lokyitsang Y."/>
            <person name="Lubonja R."/>
            <person name="Lui A."/>
            <person name="MacDonald P."/>
            <person name="Magnisalis V."/>
            <person name="Maru K."/>
            <person name="Matthews C."/>
            <person name="McCusker W."/>
            <person name="McDonough S."/>
            <person name="Mehta T."/>
            <person name="Meldrim J."/>
            <person name="Meneus L."/>
            <person name="Mihai O."/>
            <person name="Mihalev A."/>
            <person name="Mihova T."/>
            <person name="Mittelman R."/>
            <person name="Mlenga V."/>
            <person name="Montmayeur A."/>
            <person name="Mulrain L."/>
            <person name="Navidi A."/>
            <person name="Naylor J."/>
            <person name="Negash T."/>
            <person name="Nguyen T."/>
            <person name="Nguyen N."/>
            <person name="Nicol R."/>
            <person name="Norbu C."/>
            <person name="Norbu N."/>
            <person name="Novod N."/>
            <person name="O'Neill B."/>
            <person name="Osman S."/>
            <person name="Markiewicz E."/>
            <person name="Oyono O.L."/>
            <person name="Patti C."/>
            <person name="Phunkhang P."/>
            <person name="Pierre F."/>
            <person name="Priest M."/>
            <person name="Raghuraman S."/>
            <person name="Rege F."/>
            <person name="Reyes R."/>
            <person name="Rise C."/>
            <person name="Rogov P."/>
            <person name="Ross K."/>
            <person name="Ryan E."/>
            <person name="Settipalli S."/>
            <person name="Shea T."/>
            <person name="Sherpa N."/>
            <person name="Shi L."/>
            <person name="Shih D."/>
            <person name="Sparrow T."/>
            <person name="Spaulding J."/>
            <person name="Stalker J."/>
            <person name="Stange-Thomann N."/>
            <person name="Stavropoulos S."/>
            <person name="Stone C."/>
            <person name="Strader C."/>
            <person name="Tesfaye S."/>
            <person name="Thomson T."/>
            <person name="Thoulutsang Y."/>
            <person name="Thoulutsang D."/>
            <person name="Topham K."/>
            <person name="Topping I."/>
            <person name="Tsamla T."/>
            <person name="Vassiliev H."/>
            <person name="Vo A."/>
            <person name="Wangchuk T."/>
            <person name="Wangdi T."/>
            <person name="Weiand M."/>
            <person name="Wilkinson J."/>
            <person name="Wilson A."/>
            <person name="Yadav S."/>
            <person name="Young G."/>
            <person name="Yu Q."/>
            <person name="Zembek L."/>
            <person name="Zhong D."/>
            <person name="Zimmer A."/>
            <person name="Zwirko Z."/>
            <person name="Jaffe D.B."/>
            <person name="Alvarez P."/>
            <person name="Brockman W."/>
            <person name="Butler J."/>
            <person name="Chin C."/>
            <person name="Gnerre S."/>
            <person name="Grabherr M."/>
            <person name="Kleber M."/>
            <person name="Mauceli E."/>
            <person name="MacCallum I."/>
        </authorList>
    </citation>
    <scope>NUCLEOTIDE SEQUENCE [LARGE SCALE GENOMIC DNA]</scope>
    <source>
        <strain evidence="2">Tucson 15287-2541.00</strain>
    </source>
</reference>
<gene>
    <name evidence="1" type="primary">Dgri\GH11733</name>
    <name evidence="1" type="ORF">Dgri_GH11733</name>
</gene>
<dbReference type="HOGENOM" id="CLU_1462833_0_0_1"/>
<dbReference type="OrthoDB" id="10021598at2759"/>
<dbReference type="InParanoid" id="B4K421"/>
<protein>
    <submittedName>
        <fullName evidence="1">GH11733</fullName>
    </submittedName>
</protein>
<evidence type="ECO:0000313" key="2">
    <source>
        <dbReference type="Proteomes" id="UP000001070"/>
    </source>
</evidence>
<dbReference type="PANTHER" id="PTHR36696">
    <property type="entry name" value="AGAP012002-PA"/>
    <property type="match status" value="1"/>
</dbReference>
<feature type="non-terminal residue" evidence="1">
    <location>
        <position position="1"/>
    </location>
</feature>
<dbReference type="PhylomeDB" id="B4K421"/>
<organism evidence="2">
    <name type="scientific">Drosophila grimshawi</name>
    <name type="common">Hawaiian fruit fly</name>
    <name type="synonym">Idiomyia grimshawi</name>
    <dbReference type="NCBI Taxonomy" id="7222"/>
    <lineage>
        <taxon>Eukaryota</taxon>
        <taxon>Metazoa</taxon>
        <taxon>Ecdysozoa</taxon>
        <taxon>Arthropoda</taxon>
        <taxon>Hexapoda</taxon>
        <taxon>Insecta</taxon>
        <taxon>Pterygota</taxon>
        <taxon>Neoptera</taxon>
        <taxon>Endopterygota</taxon>
        <taxon>Diptera</taxon>
        <taxon>Brachycera</taxon>
        <taxon>Muscomorpha</taxon>
        <taxon>Ephydroidea</taxon>
        <taxon>Drosophilidae</taxon>
        <taxon>Drosophila</taxon>
        <taxon>Hawaiian Drosophila</taxon>
    </lineage>
</organism>
<sequence length="218" mass="25525">LNRALREAIKYMPKIVHKPTEEVDKTTVSSSNKMPRKFSKSATRFDVPMDLSMLKTMTPWTYLSKYVWVSQQRKQLYKRVFLKHLSRCEEPETELALGNEETPLVEYKERTMLWRSLPQALEDVLEFHGTEKNVKNTLTTLDYQSNGSGTLDFRAWCGIVSFAERLALSNPECSDDDSCDELEKADFNSMEQIIDQFEVPENLREIFKIIRITHKLKY</sequence>
<dbReference type="OMA" id="RISPNYV"/>
<name>B4K421_DROGR</name>
<keyword evidence="2" id="KW-1185">Reference proteome</keyword>
<dbReference type="AlphaFoldDB" id="B4K421"/>
<dbReference type="eggNOG" id="ENOG502RXNU">
    <property type="taxonomic scope" value="Eukaryota"/>
</dbReference>
<proteinExistence type="predicted"/>
<dbReference type="STRING" id="7222.B4K421"/>